<organism evidence="1">
    <name type="scientific">Vibrio phage P018-4</name>
    <dbReference type="NCBI Taxonomy" id="3229728"/>
    <lineage>
        <taxon>Viruses</taxon>
        <taxon>Duplodnaviria</taxon>
        <taxon>Heunggongvirae</taxon>
        <taxon>Uroviricota</taxon>
        <taxon>Caudoviricetes</taxon>
    </lineage>
</organism>
<evidence type="ECO:0000313" key="1">
    <source>
        <dbReference type="EMBL" id="XDG30977.1"/>
    </source>
</evidence>
<protein>
    <submittedName>
        <fullName evidence="1">Uncharacterized protein</fullName>
    </submittedName>
</protein>
<dbReference type="EMBL" id="PP934186">
    <property type="protein sequence ID" value="XDG30977.1"/>
    <property type="molecule type" value="Genomic_DNA"/>
</dbReference>
<accession>A0AB39AJT8</accession>
<reference evidence="1" key="1">
    <citation type="submission" date="2024-06" db="EMBL/GenBank/DDBJ databases">
        <authorList>
            <person name="Yang R."/>
        </authorList>
    </citation>
    <scope>NUCLEOTIDE SEQUENCE</scope>
</reference>
<proteinExistence type="predicted"/>
<name>A0AB39AJT8_9CAUD</name>
<sequence length="128" mass="14884">MITPTINGNGEVCIDVMDVFYNTSDQFKLELVERLSCEDVIIKHVIDQVLNGCTENGYSGSEVIDNLRLNSELQQARERIRLQGNNLLVKEINRLRGVLENRCKYQDNGWNEYHKLYNQVNRCSDIYL</sequence>